<organism evidence="6 7">
    <name type="scientific">Proteus hauseri ATCC 700826</name>
    <dbReference type="NCBI Taxonomy" id="1354271"/>
    <lineage>
        <taxon>Bacteria</taxon>
        <taxon>Pseudomonadati</taxon>
        <taxon>Pseudomonadota</taxon>
        <taxon>Gammaproteobacteria</taxon>
        <taxon>Enterobacterales</taxon>
        <taxon>Morganellaceae</taxon>
        <taxon>Proteus</taxon>
    </lineage>
</organism>
<reference evidence="6 7" key="1">
    <citation type="submission" date="2016-04" db="EMBL/GenBank/DDBJ databases">
        <title>ATOL: Assembling a taxonomically balanced genome-scale reconstruction of the evolutionary history of the Enterobacteriaceae.</title>
        <authorList>
            <person name="Plunkett G.III."/>
            <person name="Neeno-Eckwall E.C."/>
            <person name="Glasner J.D."/>
            <person name="Perna N.T."/>
        </authorList>
    </citation>
    <scope>NUCLEOTIDE SEQUENCE [LARGE SCALE GENOMIC DNA]</scope>
    <source>
        <strain evidence="6 7">ATCC 700826</strain>
    </source>
</reference>
<dbReference type="EMBL" id="LXEV01000016">
    <property type="protein sequence ID" value="OAT48510.1"/>
    <property type="molecule type" value="Genomic_DNA"/>
</dbReference>
<dbReference type="PANTHER" id="PTHR30055:SF234">
    <property type="entry name" value="HTH-TYPE TRANSCRIPTIONAL REGULATOR BETI"/>
    <property type="match status" value="1"/>
</dbReference>
<evidence type="ECO:0000256" key="4">
    <source>
        <dbReference type="PROSITE-ProRule" id="PRU00335"/>
    </source>
</evidence>
<dbReference type="GO" id="GO:0000976">
    <property type="term" value="F:transcription cis-regulatory region binding"/>
    <property type="evidence" value="ECO:0007669"/>
    <property type="project" value="TreeGrafter"/>
</dbReference>
<name>A0AAJ3LUE5_PROHU</name>
<dbReference type="PRINTS" id="PR00455">
    <property type="entry name" value="HTHTETR"/>
</dbReference>
<sequence length="212" mass="24538">MTDSKINQKRGRPARPEQEIRQEIYQATLTLLFQRGYNATTVDDIAKQAGMAKKTLYRFITDKENLVEQIVLSWTDRFIDVFHDDANNFDEFKVLLSQHLHHMTQTVLNHDAVGLFKLLQQNFPSRDILMEKYQRSGILRGRELLAQWLKRQEKNKIINQYDYATLSDLLLAMVIAEPLRQITLGVIPPAPQSDFTARIQHAIALILPALKP</sequence>
<comment type="caution">
    <text evidence="6">The sequence shown here is derived from an EMBL/GenBank/DDBJ whole genome shotgun (WGS) entry which is preliminary data.</text>
</comment>
<dbReference type="AlphaFoldDB" id="A0AAJ3LUE5"/>
<feature type="domain" description="HTH tetR-type" evidence="5">
    <location>
        <begin position="18"/>
        <end position="78"/>
    </location>
</feature>
<evidence type="ECO:0000313" key="7">
    <source>
        <dbReference type="Proteomes" id="UP000078250"/>
    </source>
</evidence>
<accession>A0AAJ3LUE5</accession>
<dbReference type="InterPro" id="IPR050109">
    <property type="entry name" value="HTH-type_TetR-like_transc_reg"/>
</dbReference>
<dbReference type="PANTHER" id="PTHR30055">
    <property type="entry name" value="HTH-TYPE TRANSCRIPTIONAL REGULATOR RUTR"/>
    <property type="match status" value="1"/>
</dbReference>
<dbReference type="InterPro" id="IPR009057">
    <property type="entry name" value="Homeodomain-like_sf"/>
</dbReference>
<feature type="DNA-binding region" description="H-T-H motif" evidence="4">
    <location>
        <begin position="41"/>
        <end position="60"/>
    </location>
</feature>
<protein>
    <submittedName>
        <fullName evidence="6">TetR family transcriptional regulator</fullName>
    </submittedName>
</protein>
<proteinExistence type="predicted"/>
<dbReference type="PROSITE" id="PS50977">
    <property type="entry name" value="HTH_TETR_2"/>
    <property type="match status" value="1"/>
</dbReference>
<keyword evidence="3" id="KW-0804">Transcription</keyword>
<dbReference type="Pfam" id="PF00440">
    <property type="entry name" value="TetR_N"/>
    <property type="match status" value="1"/>
</dbReference>
<dbReference type="Pfam" id="PF14246">
    <property type="entry name" value="TetR_C_7"/>
    <property type="match status" value="1"/>
</dbReference>
<dbReference type="Gene3D" id="1.10.357.10">
    <property type="entry name" value="Tetracycline Repressor, domain 2"/>
    <property type="match status" value="1"/>
</dbReference>
<dbReference type="InterPro" id="IPR039536">
    <property type="entry name" value="TetR_C_Proteobacteria"/>
</dbReference>
<dbReference type="SUPFAM" id="SSF46689">
    <property type="entry name" value="Homeodomain-like"/>
    <property type="match status" value="1"/>
</dbReference>
<evidence type="ECO:0000313" key="6">
    <source>
        <dbReference type="EMBL" id="OAT48510.1"/>
    </source>
</evidence>
<dbReference type="RefSeq" id="WP_064718983.1">
    <property type="nucleotide sequence ID" value="NZ_LXEV01000016.1"/>
</dbReference>
<evidence type="ECO:0000256" key="1">
    <source>
        <dbReference type="ARBA" id="ARBA00023015"/>
    </source>
</evidence>
<keyword evidence="2 4" id="KW-0238">DNA-binding</keyword>
<dbReference type="GO" id="GO:0003700">
    <property type="term" value="F:DNA-binding transcription factor activity"/>
    <property type="evidence" value="ECO:0007669"/>
    <property type="project" value="TreeGrafter"/>
</dbReference>
<keyword evidence="7" id="KW-1185">Reference proteome</keyword>
<evidence type="ECO:0000256" key="3">
    <source>
        <dbReference type="ARBA" id="ARBA00023163"/>
    </source>
</evidence>
<evidence type="ECO:0000256" key="2">
    <source>
        <dbReference type="ARBA" id="ARBA00023125"/>
    </source>
</evidence>
<dbReference type="InterPro" id="IPR001647">
    <property type="entry name" value="HTH_TetR"/>
</dbReference>
<gene>
    <name evidence="6" type="ORF">M997_0972</name>
</gene>
<evidence type="ECO:0000259" key="5">
    <source>
        <dbReference type="PROSITE" id="PS50977"/>
    </source>
</evidence>
<keyword evidence="1" id="KW-0805">Transcription regulation</keyword>
<dbReference type="Proteomes" id="UP000078250">
    <property type="component" value="Unassembled WGS sequence"/>
</dbReference>